<comment type="caution">
    <text evidence="1">The sequence shown here is derived from an EMBL/GenBank/DDBJ whole genome shotgun (WGS) entry which is preliminary data.</text>
</comment>
<dbReference type="AlphaFoldDB" id="A0A8J3FCK3"/>
<proteinExistence type="predicted"/>
<name>A0A8J3FCK3_9BACI</name>
<dbReference type="EMBL" id="BMOF01000023">
    <property type="protein sequence ID" value="GGK00719.1"/>
    <property type="molecule type" value="Genomic_DNA"/>
</dbReference>
<keyword evidence="2" id="KW-1185">Reference proteome</keyword>
<organism evidence="1 2">
    <name type="scientific">Calditerricola satsumensis</name>
    <dbReference type="NCBI Taxonomy" id="373054"/>
    <lineage>
        <taxon>Bacteria</taxon>
        <taxon>Bacillati</taxon>
        <taxon>Bacillota</taxon>
        <taxon>Bacilli</taxon>
        <taxon>Bacillales</taxon>
        <taxon>Bacillaceae</taxon>
        <taxon>Calditerricola</taxon>
    </lineage>
</organism>
<dbReference type="Proteomes" id="UP000637720">
    <property type="component" value="Unassembled WGS sequence"/>
</dbReference>
<evidence type="ECO:0000313" key="1">
    <source>
        <dbReference type="EMBL" id="GGK00719.1"/>
    </source>
</evidence>
<accession>A0A8J3FCK3</accession>
<gene>
    <name evidence="1" type="ORF">GCM10007043_13440</name>
</gene>
<evidence type="ECO:0000313" key="2">
    <source>
        <dbReference type="Proteomes" id="UP000637720"/>
    </source>
</evidence>
<sequence length="48" mass="5645">MTVTVDVQVLKRLEEEIDRLHREVQRMLQDAEGFEPTELDALLTEAYN</sequence>
<protein>
    <submittedName>
        <fullName evidence="1">Uncharacterized protein</fullName>
    </submittedName>
</protein>
<reference evidence="1" key="1">
    <citation type="journal article" date="2014" name="Int. J. Syst. Evol. Microbiol.">
        <title>Complete genome sequence of Corynebacterium casei LMG S-19264T (=DSM 44701T), isolated from a smear-ripened cheese.</title>
        <authorList>
            <consortium name="US DOE Joint Genome Institute (JGI-PGF)"/>
            <person name="Walter F."/>
            <person name="Albersmeier A."/>
            <person name="Kalinowski J."/>
            <person name="Ruckert C."/>
        </authorList>
    </citation>
    <scope>NUCLEOTIDE SEQUENCE</scope>
    <source>
        <strain evidence="1">JCM 14719</strain>
    </source>
</reference>
<dbReference type="RefSeq" id="WP_157057608.1">
    <property type="nucleotide sequence ID" value="NZ_BMOF01000023.1"/>
</dbReference>
<reference evidence="1" key="2">
    <citation type="submission" date="2020-09" db="EMBL/GenBank/DDBJ databases">
        <authorList>
            <person name="Sun Q."/>
            <person name="Ohkuma M."/>
        </authorList>
    </citation>
    <scope>NUCLEOTIDE SEQUENCE</scope>
    <source>
        <strain evidence="1">JCM 14719</strain>
    </source>
</reference>